<dbReference type="HOGENOM" id="CLU_1175437_0_0_1"/>
<comment type="caution">
    <text evidence="1">The sequence shown here is derived from an EMBL/GenBank/DDBJ whole genome shotgun (WGS) entry which is preliminary data.</text>
</comment>
<accession>A0A072PF56</accession>
<sequence>MEESSKMFRDDMAGHHGEGVKLAALVMRRLGHSVRIESSSFYWIFNFGPGDTLCCRLSEPSSTSMTRKKNAYAEQMTRPANVWEDVTFEISKRRDTFGHKIEEAEFRQWMTVALDLDVPDGDDIIRNQCGVLILGHTYSRCVYLKGLRVAGHGPDGRLYRYGYNLLAGRINRDRECMVNQLEEAQMIAIIWEQPILKEGDRMPTWSYFSKTRVALMLLLLIGSFHVPERVSCGNDY</sequence>
<dbReference type="EMBL" id="AMGV01000004">
    <property type="protein sequence ID" value="KEF58387.1"/>
    <property type="molecule type" value="Genomic_DNA"/>
</dbReference>
<name>A0A072PF56_9EURO</name>
<evidence type="ECO:0000313" key="2">
    <source>
        <dbReference type="Proteomes" id="UP000027920"/>
    </source>
</evidence>
<dbReference type="Proteomes" id="UP000027920">
    <property type="component" value="Unassembled WGS sequence"/>
</dbReference>
<dbReference type="VEuPathDB" id="FungiDB:A1O9_06313"/>
<protein>
    <submittedName>
        <fullName evidence="1">Uncharacterized protein</fullName>
    </submittedName>
</protein>
<reference evidence="1 2" key="1">
    <citation type="submission" date="2013-03" db="EMBL/GenBank/DDBJ databases">
        <title>The Genome Sequence of Exophiala aquamarina CBS 119918.</title>
        <authorList>
            <consortium name="The Broad Institute Genomics Platform"/>
            <person name="Cuomo C."/>
            <person name="de Hoog S."/>
            <person name="Gorbushina A."/>
            <person name="Walker B."/>
            <person name="Young S.K."/>
            <person name="Zeng Q."/>
            <person name="Gargeya S."/>
            <person name="Fitzgerald M."/>
            <person name="Haas B."/>
            <person name="Abouelleil A."/>
            <person name="Allen A.W."/>
            <person name="Alvarado L."/>
            <person name="Arachchi H.M."/>
            <person name="Berlin A.M."/>
            <person name="Chapman S.B."/>
            <person name="Gainer-Dewar J."/>
            <person name="Goldberg J."/>
            <person name="Griggs A."/>
            <person name="Gujja S."/>
            <person name="Hansen M."/>
            <person name="Howarth C."/>
            <person name="Imamovic A."/>
            <person name="Ireland A."/>
            <person name="Larimer J."/>
            <person name="McCowan C."/>
            <person name="Murphy C."/>
            <person name="Pearson M."/>
            <person name="Poon T.W."/>
            <person name="Priest M."/>
            <person name="Roberts A."/>
            <person name="Saif S."/>
            <person name="Shea T."/>
            <person name="Sisk P."/>
            <person name="Sykes S."/>
            <person name="Wortman J."/>
            <person name="Nusbaum C."/>
            <person name="Birren B."/>
        </authorList>
    </citation>
    <scope>NUCLEOTIDE SEQUENCE [LARGE SCALE GENOMIC DNA]</scope>
    <source>
        <strain evidence="1 2">CBS 119918</strain>
    </source>
</reference>
<dbReference type="OrthoDB" id="5376140at2759"/>
<gene>
    <name evidence="1" type="ORF">A1O9_06313</name>
</gene>
<organism evidence="1 2">
    <name type="scientific">Exophiala aquamarina CBS 119918</name>
    <dbReference type="NCBI Taxonomy" id="1182545"/>
    <lineage>
        <taxon>Eukaryota</taxon>
        <taxon>Fungi</taxon>
        <taxon>Dikarya</taxon>
        <taxon>Ascomycota</taxon>
        <taxon>Pezizomycotina</taxon>
        <taxon>Eurotiomycetes</taxon>
        <taxon>Chaetothyriomycetidae</taxon>
        <taxon>Chaetothyriales</taxon>
        <taxon>Herpotrichiellaceae</taxon>
        <taxon>Exophiala</taxon>
    </lineage>
</organism>
<dbReference type="RefSeq" id="XP_013260977.1">
    <property type="nucleotide sequence ID" value="XM_013405523.1"/>
</dbReference>
<dbReference type="AlphaFoldDB" id="A0A072PF56"/>
<keyword evidence="2" id="KW-1185">Reference proteome</keyword>
<dbReference type="GeneID" id="25281230"/>
<proteinExistence type="predicted"/>
<evidence type="ECO:0000313" key="1">
    <source>
        <dbReference type="EMBL" id="KEF58387.1"/>
    </source>
</evidence>